<comment type="caution">
    <text evidence="6">The sequence shown here is derived from an EMBL/GenBank/DDBJ whole genome shotgun (WGS) entry which is preliminary data.</text>
</comment>
<name>A0A8H6FSN5_9LECA</name>
<dbReference type="Proteomes" id="UP000578531">
    <property type="component" value="Unassembled WGS sequence"/>
</dbReference>
<dbReference type="PANTHER" id="PTHR35201">
    <property type="entry name" value="TERPENE SYNTHASE"/>
    <property type="match status" value="1"/>
</dbReference>
<evidence type="ECO:0000256" key="2">
    <source>
        <dbReference type="ARBA" id="ARBA00006333"/>
    </source>
</evidence>
<dbReference type="Pfam" id="PF19086">
    <property type="entry name" value="Terpene_syn_C_2"/>
    <property type="match status" value="1"/>
</dbReference>
<dbReference type="AlphaFoldDB" id="A0A8H6FSN5"/>
<evidence type="ECO:0000256" key="1">
    <source>
        <dbReference type="ARBA" id="ARBA00001946"/>
    </source>
</evidence>
<keyword evidence="4" id="KW-0479">Metal-binding</keyword>
<comment type="similarity">
    <text evidence="2 4">Belongs to the terpene synthase family.</text>
</comment>
<dbReference type="InterPro" id="IPR034686">
    <property type="entry name" value="Terpene_cyclase-like_2"/>
</dbReference>
<proteinExistence type="inferred from homology"/>
<dbReference type="EMBL" id="JACCJC010000033">
    <property type="protein sequence ID" value="KAF6234020.1"/>
    <property type="molecule type" value="Genomic_DNA"/>
</dbReference>
<dbReference type="GO" id="GO:0008299">
    <property type="term" value="P:isoprenoid biosynthetic process"/>
    <property type="evidence" value="ECO:0007669"/>
    <property type="project" value="UniProtKB-ARBA"/>
</dbReference>
<accession>A0A8H6FSN5</accession>
<feature type="region of interest" description="Disordered" evidence="5">
    <location>
        <begin position="53"/>
        <end position="79"/>
    </location>
</feature>
<dbReference type="GO" id="GO:0046872">
    <property type="term" value="F:metal ion binding"/>
    <property type="evidence" value="ECO:0007669"/>
    <property type="project" value="UniProtKB-KW"/>
</dbReference>
<dbReference type="OrthoDB" id="2861623at2759"/>
<dbReference type="GeneID" id="59289506"/>
<sequence length="418" mass="48064">MGSTETMIAHESHSKDQAPACEIMLRNSEASRLGGSTPQKLIHEVVVKYKASVPREEPHQANASSHEEDVPSPADKAYGENGTVRQQMVYLPDMFVSFCSIPPAMNKHYDQIKIDSDTFIRAVFGFNERESKVHIMGDFPYLGAILVPDAGPDEFRNVCDWLNWAFDFDDPFDEGELRDRPEEAKKLVDNLLATMEATSMEGVVVSENILVEVFRSVWLRLARDSSKETQRRFRGSMTDYCNGLVQQTEACIDPNNFDLNGYLATRCQTIAAYPLYAMVEYCYGIAISDEVIACKSIQTIQRLSTELTVLQNDVLSYHKEKRLGFEHNLISIYIRQGKTQTEAYDCVDQLMKDRYRDWYIALAELPMWGEDVDKQVQVYIQGCRNMVVANLNWSFKTERYFGREHWNVRRTRIVPFME</sequence>
<gene>
    <name evidence="6" type="ORF">HO173_007850</name>
</gene>
<dbReference type="PANTHER" id="PTHR35201:SF4">
    <property type="entry name" value="BETA-PINACENE SYNTHASE-RELATED"/>
    <property type="match status" value="1"/>
</dbReference>
<evidence type="ECO:0000256" key="5">
    <source>
        <dbReference type="SAM" id="MobiDB-lite"/>
    </source>
</evidence>
<dbReference type="EC" id="4.2.3.-" evidence="4"/>
<organism evidence="6 7">
    <name type="scientific">Letharia columbiana</name>
    <dbReference type="NCBI Taxonomy" id="112416"/>
    <lineage>
        <taxon>Eukaryota</taxon>
        <taxon>Fungi</taxon>
        <taxon>Dikarya</taxon>
        <taxon>Ascomycota</taxon>
        <taxon>Pezizomycotina</taxon>
        <taxon>Lecanoromycetes</taxon>
        <taxon>OSLEUM clade</taxon>
        <taxon>Lecanoromycetidae</taxon>
        <taxon>Lecanorales</taxon>
        <taxon>Lecanorineae</taxon>
        <taxon>Parmeliaceae</taxon>
        <taxon>Letharia</taxon>
    </lineage>
</organism>
<dbReference type="SUPFAM" id="SSF48576">
    <property type="entry name" value="Terpenoid synthases"/>
    <property type="match status" value="1"/>
</dbReference>
<keyword evidence="3 4" id="KW-0460">Magnesium</keyword>
<dbReference type="Gene3D" id="1.10.600.10">
    <property type="entry name" value="Farnesyl Diphosphate Synthase"/>
    <property type="match status" value="1"/>
</dbReference>
<dbReference type="SFLD" id="SFLDS00005">
    <property type="entry name" value="Isoprenoid_Synthase_Type_I"/>
    <property type="match status" value="1"/>
</dbReference>
<dbReference type="InterPro" id="IPR008949">
    <property type="entry name" value="Isoprenoid_synthase_dom_sf"/>
</dbReference>
<evidence type="ECO:0000256" key="4">
    <source>
        <dbReference type="RuleBase" id="RU366034"/>
    </source>
</evidence>
<comment type="cofactor">
    <cofactor evidence="1 4">
        <name>Mg(2+)</name>
        <dbReference type="ChEBI" id="CHEBI:18420"/>
    </cofactor>
</comment>
<keyword evidence="7" id="KW-1185">Reference proteome</keyword>
<evidence type="ECO:0000256" key="3">
    <source>
        <dbReference type="ARBA" id="ARBA00022842"/>
    </source>
</evidence>
<dbReference type="GO" id="GO:0010333">
    <property type="term" value="F:terpene synthase activity"/>
    <property type="evidence" value="ECO:0007669"/>
    <property type="project" value="InterPro"/>
</dbReference>
<keyword evidence="4" id="KW-0456">Lyase</keyword>
<evidence type="ECO:0000313" key="7">
    <source>
        <dbReference type="Proteomes" id="UP000578531"/>
    </source>
</evidence>
<dbReference type="SFLD" id="SFLDG01020">
    <property type="entry name" value="Terpene_Cyclase_Like_2"/>
    <property type="match status" value="1"/>
</dbReference>
<dbReference type="RefSeq" id="XP_037163427.1">
    <property type="nucleotide sequence ID" value="XM_037309750.1"/>
</dbReference>
<protein>
    <recommendedName>
        <fullName evidence="4">Terpene synthase</fullName>
        <ecNumber evidence="4">4.2.3.-</ecNumber>
    </recommendedName>
</protein>
<evidence type="ECO:0000313" key="6">
    <source>
        <dbReference type="EMBL" id="KAF6234020.1"/>
    </source>
</evidence>
<reference evidence="6 7" key="1">
    <citation type="journal article" date="2020" name="Genomics">
        <title>Complete, high-quality genomes from long-read metagenomic sequencing of two wolf lichen thalli reveals enigmatic genome architecture.</title>
        <authorList>
            <person name="McKenzie S.K."/>
            <person name="Walston R.F."/>
            <person name="Allen J.L."/>
        </authorList>
    </citation>
    <scope>NUCLEOTIDE SEQUENCE [LARGE SCALE GENOMIC DNA]</scope>
    <source>
        <strain evidence="6">WasteWater2</strain>
    </source>
</reference>
<feature type="compositionally biased region" description="Basic and acidic residues" evidence="5">
    <location>
        <begin position="53"/>
        <end position="69"/>
    </location>
</feature>